<feature type="domain" description="F-box" evidence="1">
    <location>
        <begin position="1"/>
        <end position="47"/>
    </location>
</feature>
<dbReference type="InterPro" id="IPR036047">
    <property type="entry name" value="F-box-like_dom_sf"/>
</dbReference>
<evidence type="ECO:0000259" key="1">
    <source>
        <dbReference type="PROSITE" id="PS50181"/>
    </source>
</evidence>
<dbReference type="InterPro" id="IPR001810">
    <property type="entry name" value="F-box_dom"/>
</dbReference>
<evidence type="ECO:0000313" key="2">
    <source>
        <dbReference type="EMBL" id="KAF8470403.1"/>
    </source>
</evidence>
<dbReference type="SUPFAM" id="SSF52047">
    <property type="entry name" value="RNI-like"/>
    <property type="match status" value="1"/>
</dbReference>
<comment type="caution">
    <text evidence="2">The sequence shown here is derived from an EMBL/GenBank/DDBJ whole genome shotgun (WGS) entry which is preliminary data.</text>
</comment>
<dbReference type="InterPro" id="IPR006553">
    <property type="entry name" value="Leu-rich_rpt_Cys-con_subtyp"/>
</dbReference>
<proteinExistence type="predicted"/>
<dbReference type="InterPro" id="IPR032675">
    <property type="entry name" value="LRR_dom_sf"/>
</dbReference>
<dbReference type="Pfam" id="PF12937">
    <property type="entry name" value="F-box-like"/>
    <property type="match status" value="1"/>
</dbReference>
<sequence>MTRFEDLPLDLLPQILVHLVLPDHLAALCLVSRTFYSFSVPNLYRRIVILPWHKSSKSRVTQLFRTLAECPNLACLVHQLEIRDFPKRYGVSFSDEQSMDIYTKGLENCVHLKACTWTRDGSLTSEILSCLGRCPELTDIAINGGHSRHYQPMELVQLHHLRKISLIMPSIPVLMILSHWLQTIGRSLTSLSLVCKRDTSITDTLLENISHHLSQIEHLNLAGCPRVTNEGVWSIIRYNVKNIKELALENLSPDFDMSALGAACTNAGGLTSLRSFTSTIHRKGLTEAWIDATELLLKASPIEVFQNYVPFPDSIGALADTLCVRVVNQHRDHLVRFFSHRQCISLGTVEHVCVNCPRLEELFIAIHYAEMAHLIPILAKATRLRIVQISPVGRPLAWDPLEYALDIVRQCSPTISLVAIETNAWKVERRVSIVEGIVQLNRFLTAVENPDIPERILVVHA</sequence>
<dbReference type="SUPFAM" id="SSF81383">
    <property type="entry name" value="F-box domain"/>
    <property type="match status" value="1"/>
</dbReference>
<dbReference type="EMBL" id="WHVB01000025">
    <property type="protein sequence ID" value="KAF8470403.1"/>
    <property type="molecule type" value="Genomic_DNA"/>
</dbReference>
<dbReference type="AlphaFoldDB" id="A0A9P5JZ61"/>
<keyword evidence="3" id="KW-1185">Reference proteome</keyword>
<dbReference type="Gene3D" id="3.80.10.10">
    <property type="entry name" value="Ribonuclease Inhibitor"/>
    <property type="match status" value="1"/>
</dbReference>
<protein>
    <recommendedName>
        <fullName evidence="1">F-box domain-containing protein</fullName>
    </recommendedName>
</protein>
<dbReference type="PROSITE" id="PS50181">
    <property type="entry name" value="FBOX"/>
    <property type="match status" value="1"/>
</dbReference>
<name>A0A9P5JZ61_9AGAM</name>
<dbReference type="OrthoDB" id="2585512at2759"/>
<gene>
    <name evidence="2" type="ORF">DFH94DRAFT_208822</name>
</gene>
<evidence type="ECO:0000313" key="3">
    <source>
        <dbReference type="Proteomes" id="UP000759537"/>
    </source>
</evidence>
<reference evidence="2" key="1">
    <citation type="submission" date="2019-10" db="EMBL/GenBank/DDBJ databases">
        <authorList>
            <consortium name="DOE Joint Genome Institute"/>
            <person name="Kuo A."/>
            <person name="Miyauchi S."/>
            <person name="Kiss E."/>
            <person name="Drula E."/>
            <person name="Kohler A."/>
            <person name="Sanchez-Garcia M."/>
            <person name="Andreopoulos B."/>
            <person name="Barry K.W."/>
            <person name="Bonito G."/>
            <person name="Buee M."/>
            <person name="Carver A."/>
            <person name="Chen C."/>
            <person name="Cichocki N."/>
            <person name="Clum A."/>
            <person name="Culley D."/>
            <person name="Crous P.W."/>
            <person name="Fauchery L."/>
            <person name="Girlanda M."/>
            <person name="Hayes R."/>
            <person name="Keri Z."/>
            <person name="LaButti K."/>
            <person name="Lipzen A."/>
            <person name="Lombard V."/>
            <person name="Magnuson J."/>
            <person name="Maillard F."/>
            <person name="Morin E."/>
            <person name="Murat C."/>
            <person name="Nolan M."/>
            <person name="Ohm R."/>
            <person name="Pangilinan J."/>
            <person name="Pereira M."/>
            <person name="Perotto S."/>
            <person name="Peter M."/>
            <person name="Riley R."/>
            <person name="Sitrit Y."/>
            <person name="Stielow B."/>
            <person name="Szollosi G."/>
            <person name="Zifcakova L."/>
            <person name="Stursova M."/>
            <person name="Spatafora J.W."/>
            <person name="Tedersoo L."/>
            <person name="Vaario L.-M."/>
            <person name="Yamada A."/>
            <person name="Yan M."/>
            <person name="Wang P."/>
            <person name="Xu J."/>
            <person name="Bruns T."/>
            <person name="Baldrian P."/>
            <person name="Vilgalys R."/>
            <person name="Henrissat B."/>
            <person name="Grigoriev I.V."/>
            <person name="Hibbett D."/>
            <person name="Nagy L.G."/>
            <person name="Martin F.M."/>
        </authorList>
    </citation>
    <scope>NUCLEOTIDE SEQUENCE</scope>
    <source>
        <strain evidence="2">Prilba</strain>
    </source>
</reference>
<reference evidence="2" key="2">
    <citation type="journal article" date="2020" name="Nat. Commun.">
        <title>Large-scale genome sequencing of mycorrhizal fungi provides insights into the early evolution of symbiotic traits.</title>
        <authorList>
            <person name="Miyauchi S."/>
            <person name="Kiss E."/>
            <person name="Kuo A."/>
            <person name="Drula E."/>
            <person name="Kohler A."/>
            <person name="Sanchez-Garcia M."/>
            <person name="Morin E."/>
            <person name="Andreopoulos B."/>
            <person name="Barry K.W."/>
            <person name="Bonito G."/>
            <person name="Buee M."/>
            <person name="Carver A."/>
            <person name="Chen C."/>
            <person name="Cichocki N."/>
            <person name="Clum A."/>
            <person name="Culley D."/>
            <person name="Crous P.W."/>
            <person name="Fauchery L."/>
            <person name="Girlanda M."/>
            <person name="Hayes R.D."/>
            <person name="Keri Z."/>
            <person name="LaButti K."/>
            <person name="Lipzen A."/>
            <person name="Lombard V."/>
            <person name="Magnuson J."/>
            <person name="Maillard F."/>
            <person name="Murat C."/>
            <person name="Nolan M."/>
            <person name="Ohm R.A."/>
            <person name="Pangilinan J."/>
            <person name="Pereira M.F."/>
            <person name="Perotto S."/>
            <person name="Peter M."/>
            <person name="Pfister S."/>
            <person name="Riley R."/>
            <person name="Sitrit Y."/>
            <person name="Stielow J.B."/>
            <person name="Szollosi G."/>
            <person name="Zifcakova L."/>
            <person name="Stursova M."/>
            <person name="Spatafora J.W."/>
            <person name="Tedersoo L."/>
            <person name="Vaario L.M."/>
            <person name="Yamada A."/>
            <person name="Yan M."/>
            <person name="Wang P."/>
            <person name="Xu J."/>
            <person name="Bruns T."/>
            <person name="Baldrian P."/>
            <person name="Vilgalys R."/>
            <person name="Dunand C."/>
            <person name="Henrissat B."/>
            <person name="Grigoriev I.V."/>
            <person name="Hibbett D."/>
            <person name="Nagy L.G."/>
            <person name="Martin F.M."/>
        </authorList>
    </citation>
    <scope>NUCLEOTIDE SEQUENCE</scope>
    <source>
        <strain evidence="2">Prilba</strain>
    </source>
</reference>
<dbReference type="SMART" id="SM00367">
    <property type="entry name" value="LRR_CC"/>
    <property type="match status" value="2"/>
</dbReference>
<accession>A0A9P5JZ61</accession>
<dbReference type="Proteomes" id="UP000759537">
    <property type="component" value="Unassembled WGS sequence"/>
</dbReference>
<organism evidence="2 3">
    <name type="scientific">Russula ochroleuca</name>
    <dbReference type="NCBI Taxonomy" id="152965"/>
    <lineage>
        <taxon>Eukaryota</taxon>
        <taxon>Fungi</taxon>
        <taxon>Dikarya</taxon>
        <taxon>Basidiomycota</taxon>
        <taxon>Agaricomycotina</taxon>
        <taxon>Agaricomycetes</taxon>
        <taxon>Russulales</taxon>
        <taxon>Russulaceae</taxon>
        <taxon>Russula</taxon>
    </lineage>
</organism>